<evidence type="ECO:0000313" key="2">
    <source>
        <dbReference type="EMBL" id="GAA2626291.1"/>
    </source>
</evidence>
<evidence type="ECO:0000313" key="3">
    <source>
        <dbReference type="Proteomes" id="UP001501447"/>
    </source>
</evidence>
<organism evidence="2 3">
    <name type="scientific">Streptomyces axinellae</name>
    <dbReference type="NCBI Taxonomy" id="552788"/>
    <lineage>
        <taxon>Bacteria</taxon>
        <taxon>Bacillati</taxon>
        <taxon>Actinomycetota</taxon>
        <taxon>Actinomycetes</taxon>
        <taxon>Kitasatosporales</taxon>
        <taxon>Streptomycetaceae</taxon>
        <taxon>Streptomyces</taxon>
    </lineage>
</organism>
<reference evidence="3" key="1">
    <citation type="journal article" date="2019" name="Int. J. Syst. Evol. Microbiol.">
        <title>The Global Catalogue of Microorganisms (GCM) 10K type strain sequencing project: providing services to taxonomists for standard genome sequencing and annotation.</title>
        <authorList>
            <consortium name="The Broad Institute Genomics Platform"/>
            <consortium name="The Broad Institute Genome Sequencing Center for Infectious Disease"/>
            <person name="Wu L."/>
            <person name="Ma J."/>
        </authorList>
    </citation>
    <scope>NUCLEOTIDE SEQUENCE [LARGE SCALE GENOMIC DNA]</scope>
    <source>
        <strain evidence="3">JCM 16373</strain>
    </source>
</reference>
<sequence>MCGPYARLATANRSGARRLARSGEVPYAAYHFTAAARCPPIGSARGGRSAHSSLASLTSIAFS</sequence>
<gene>
    <name evidence="2" type="ORF">GCM10009863_46410</name>
</gene>
<feature type="region of interest" description="Disordered" evidence="1">
    <location>
        <begin position="43"/>
        <end position="63"/>
    </location>
</feature>
<accession>A0ABP6CVT8</accession>
<evidence type="ECO:0000256" key="1">
    <source>
        <dbReference type="SAM" id="MobiDB-lite"/>
    </source>
</evidence>
<feature type="compositionally biased region" description="Low complexity" evidence="1">
    <location>
        <begin position="43"/>
        <end position="57"/>
    </location>
</feature>
<dbReference type="EMBL" id="BAAARJ010000015">
    <property type="protein sequence ID" value="GAA2626291.1"/>
    <property type="molecule type" value="Genomic_DNA"/>
</dbReference>
<proteinExistence type="predicted"/>
<dbReference type="Proteomes" id="UP001501447">
    <property type="component" value="Unassembled WGS sequence"/>
</dbReference>
<name>A0ABP6CVT8_9ACTN</name>
<keyword evidence="3" id="KW-1185">Reference proteome</keyword>
<protein>
    <submittedName>
        <fullName evidence="2">Uncharacterized protein</fullName>
    </submittedName>
</protein>
<comment type="caution">
    <text evidence="2">The sequence shown here is derived from an EMBL/GenBank/DDBJ whole genome shotgun (WGS) entry which is preliminary data.</text>
</comment>